<proteinExistence type="inferred from homology"/>
<dbReference type="Proteomes" id="UP000004169">
    <property type="component" value="Unassembled WGS sequence"/>
</dbReference>
<gene>
    <name evidence="9" type="primary">galU</name>
    <name evidence="9" type="ORF">PHAMO_290072</name>
</gene>
<dbReference type="SUPFAM" id="SSF53448">
    <property type="entry name" value="Nucleotide-diphospho-sugar transferases"/>
    <property type="match status" value="1"/>
</dbReference>
<comment type="similarity">
    <text evidence="1 7">Belongs to the UDPGP type 2 family.</text>
</comment>
<evidence type="ECO:0000256" key="2">
    <source>
        <dbReference type="ARBA" id="ARBA00012415"/>
    </source>
</evidence>
<dbReference type="Pfam" id="PF00483">
    <property type="entry name" value="NTP_transferase"/>
    <property type="match status" value="1"/>
</dbReference>
<keyword evidence="5 7" id="KW-0548">Nucleotidyltransferase</keyword>
<dbReference type="EC" id="2.7.7.9" evidence="2 7"/>
<evidence type="ECO:0000259" key="8">
    <source>
        <dbReference type="Pfam" id="PF00483"/>
    </source>
</evidence>
<evidence type="ECO:0000256" key="1">
    <source>
        <dbReference type="ARBA" id="ARBA00006890"/>
    </source>
</evidence>
<dbReference type="EMBL" id="CAHP01000022">
    <property type="protein sequence ID" value="CCG41784.1"/>
    <property type="molecule type" value="Genomic_DNA"/>
</dbReference>
<evidence type="ECO:0000256" key="4">
    <source>
        <dbReference type="ARBA" id="ARBA00022679"/>
    </source>
</evidence>
<keyword evidence="4 7" id="KW-0808">Transferase</keyword>
<feature type="domain" description="Nucleotidyl transferase" evidence="8">
    <location>
        <begin position="69"/>
        <end position="300"/>
    </location>
</feature>
<dbReference type="PANTHER" id="PTHR43197">
    <property type="entry name" value="UTP--GLUCOSE-1-PHOSPHATE URIDYLYLTRANSFERASE"/>
    <property type="match status" value="1"/>
</dbReference>
<dbReference type="Gene3D" id="3.90.550.10">
    <property type="entry name" value="Spore Coat Polysaccharide Biosynthesis Protein SpsA, Chain A"/>
    <property type="match status" value="1"/>
</dbReference>
<reference evidence="9 10" key="1">
    <citation type="journal article" date="2012" name="J. Bacteriol.">
        <title>Draft Genome Sequence of the Purple Photosynthetic Bacterium Phaeospirillum molischianum DSM120, a Particularly Versatile Bacterium.</title>
        <authorList>
            <person name="Duquesne K."/>
            <person name="Prima V."/>
            <person name="Ji B."/>
            <person name="Rouy Z."/>
            <person name="Medigue C."/>
            <person name="Talla E."/>
            <person name="Sturgis J.N."/>
        </authorList>
    </citation>
    <scope>NUCLEOTIDE SEQUENCE [LARGE SCALE GENOMIC DNA]</scope>
    <source>
        <strain evidence="10">DSM120</strain>
    </source>
</reference>
<dbReference type="eggNOG" id="COG1210">
    <property type="taxonomic scope" value="Bacteria"/>
</dbReference>
<name>H8FTS7_MAGML</name>
<protein>
    <recommendedName>
        <fullName evidence="3 7">UTP--glucose-1-phosphate uridylyltransferase</fullName>
        <ecNumber evidence="2 7">2.7.7.9</ecNumber>
    </recommendedName>
    <alternativeName>
        <fullName evidence="7">UDP-glucose pyrophosphorylase</fullName>
    </alternativeName>
</protein>
<dbReference type="InterPro" id="IPR005835">
    <property type="entry name" value="NTP_transferase_dom"/>
</dbReference>
<dbReference type="InterPro" id="IPR005771">
    <property type="entry name" value="GalU_uridylyltTrfase_bac/arc"/>
</dbReference>
<organism evidence="9 10">
    <name type="scientific">Magnetospirillum molischianum DSM 120</name>
    <dbReference type="NCBI Taxonomy" id="1150626"/>
    <lineage>
        <taxon>Bacteria</taxon>
        <taxon>Pseudomonadati</taxon>
        <taxon>Pseudomonadota</taxon>
        <taxon>Alphaproteobacteria</taxon>
        <taxon>Rhodospirillales</taxon>
        <taxon>Rhodospirillaceae</taxon>
        <taxon>Magnetospirillum</taxon>
    </lineage>
</organism>
<dbReference type="GO" id="GO:0006011">
    <property type="term" value="P:UDP-alpha-D-glucose metabolic process"/>
    <property type="evidence" value="ECO:0007669"/>
    <property type="project" value="InterPro"/>
</dbReference>
<accession>H8FTS7</accession>
<sequence>MWRDDGRDRSEALHSAQSALVQRAIASDHRPCHNCAAGIGGSRPLASWQFRREGVVLMARHVRKAVFPVGGMGTRFLPATKAMPKEMLPVVDKPLIQYAVEEAAAAGCEHFIFVTGRGKNALEDHFDHAPELERTLKERGKFDLVEAVTSWMPKSGQISYTRQSEPLGLGHAVWCARDLVEDEPFAVLLPDDLILSKTPCLRQMVAVHTEVGGHVVAVSDVPREHTKRYGILDVETDNGRIAKARGLVEKPEPELAPSTLSIIGRYILHPVVFEVLDRKEKGAGGEIQLTDAISQTIGTVPFHGLRFEGNRYDCGDKVGWLEANVAFALDRPDISDAVRSVLRPFQF</sequence>
<evidence type="ECO:0000313" key="10">
    <source>
        <dbReference type="Proteomes" id="UP000004169"/>
    </source>
</evidence>
<evidence type="ECO:0000313" key="9">
    <source>
        <dbReference type="EMBL" id="CCG41784.1"/>
    </source>
</evidence>
<dbReference type="GO" id="GO:0003983">
    <property type="term" value="F:UTP:glucose-1-phosphate uridylyltransferase activity"/>
    <property type="evidence" value="ECO:0007669"/>
    <property type="project" value="UniProtKB-EC"/>
</dbReference>
<dbReference type="PANTHER" id="PTHR43197:SF1">
    <property type="entry name" value="UTP--GLUCOSE-1-PHOSPHATE URIDYLYLTRANSFERASE"/>
    <property type="match status" value="1"/>
</dbReference>
<keyword evidence="10" id="KW-1185">Reference proteome</keyword>
<comment type="catalytic activity">
    <reaction evidence="6 7">
        <text>alpha-D-glucose 1-phosphate + UTP + H(+) = UDP-alpha-D-glucose + diphosphate</text>
        <dbReference type="Rhea" id="RHEA:19889"/>
        <dbReference type="ChEBI" id="CHEBI:15378"/>
        <dbReference type="ChEBI" id="CHEBI:33019"/>
        <dbReference type="ChEBI" id="CHEBI:46398"/>
        <dbReference type="ChEBI" id="CHEBI:58601"/>
        <dbReference type="ChEBI" id="CHEBI:58885"/>
        <dbReference type="EC" id="2.7.7.9"/>
    </reaction>
</comment>
<comment type="caution">
    <text evidence="9">The sequence shown here is derived from an EMBL/GenBank/DDBJ whole genome shotgun (WGS) entry which is preliminary data.</text>
</comment>
<dbReference type="AlphaFoldDB" id="H8FTS7"/>
<dbReference type="STRING" id="1150626.PHAMO_290072"/>
<evidence type="ECO:0000256" key="6">
    <source>
        <dbReference type="ARBA" id="ARBA00048128"/>
    </source>
</evidence>
<evidence type="ECO:0000256" key="7">
    <source>
        <dbReference type="RuleBase" id="RU361259"/>
    </source>
</evidence>
<evidence type="ECO:0000256" key="5">
    <source>
        <dbReference type="ARBA" id="ARBA00022695"/>
    </source>
</evidence>
<dbReference type="NCBIfam" id="TIGR01099">
    <property type="entry name" value="galU"/>
    <property type="match status" value="1"/>
</dbReference>
<dbReference type="InterPro" id="IPR029044">
    <property type="entry name" value="Nucleotide-diphossugar_trans"/>
</dbReference>
<dbReference type="CDD" id="cd02541">
    <property type="entry name" value="UGPase_prokaryotic"/>
    <property type="match status" value="1"/>
</dbReference>
<evidence type="ECO:0000256" key="3">
    <source>
        <dbReference type="ARBA" id="ARBA00019048"/>
    </source>
</evidence>